<keyword evidence="4" id="KW-1185">Reference proteome</keyword>
<keyword evidence="1" id="KW-0175">Coiled coil</keyword>
<reference evidence="3" key="2">
    <citation type="submission" date="2022-01" db="EMBL/GenBank/DDBJ databases">
        <authorList>
            <person name="Yamashiro T."/>
            <person name="Shiraishi A."/>
            <person name="Satake H."/>
            <person name="Nakayama K."/>
        </authorList>
    </citation>
    <scope>NUCLEOTIDE SEQUENCE</scope>
</reference>
<feature type="compositionally biased region" description="Acidic residues" evidence="2">
    <location>
        <begin position="543"/>
        <end position="552"/>
    </location>
</feature>
<evidence type="ECO:0000313" key="3">
    <source>
        <dbReference type="EMBL" id="GJS51299.1"/>
    </source>
</evidence>
<reference evidence="3" key="1">
    <citation type="journal article" date="2022" name="Int. J. Mol. Sci.">
        <title>Draft Genome of Tanacetum Coccineum: Genomic Comparison of Closely Related Tanacetum-Family Plants.</title>
        <authorList>
            <person name="Yamashiro T."/>
            <person name="Shiraishi A."/>
            <person name="Nakayama K."/>
            <person name="Satake H."/>
        </authorList>
    </citation>
    <scope>NUCLEOTIDE SEQUENCE</scope>
</reference>
<dbReference type="Proteomes" id="UP001151760">
    <property type="component" value="Unassembled WGS sequence"/>
</dbReference>
<feature type="region of interest" description="Disordered" evidence="2">
    <location>
        <begin position="500"/>
        <end position="577"/>
    </location>
</feature>
<organism evidence="3 4">
    <name type="scientific">Tanacetum coccineum</name>
    <dbReference type="NCBI Taxonomy" id="301880"/>
    <lineage>
        <taxon>Eukaryota</taxon>
        <taxon>Viridiplantae</taxon>
        <taxon>Streptophyta</taxon>
        <taxon>Embryophyta</taxon>
        <taxon>Tracheophyta</taxon>
        <taxon>Spermatophyta</taxon>
        <taxon>Magnoliopsida</taxon>
        <taxon>eudicotyledons</taxon>
        <taxon>Gunneridae</taxon>
        <taxon>Pentapetalae</taxon>
        <taxon>asterids</taxon>
        <taxon>campanulids</taxon>
        <taxon>Asterales</taxon>
        <taxon>Asteraceae</taxon>
        <taxon>Asteroideae</taxon>
        <taxon>Anthemideae</taxon>
        <taxon>Anthemidinae</taxon>
        <taxon>Tanacetum</taxon>
    </lineage>
</organism>
<evidence type="ECO:0000313" key="4">
    <source>
        <dbReference type="Proteomes" id="UP001151760"/>
    </source>
</evidence>
<evidence type="ECO:0000256" key="2">
    <source>
        <dbReference type="SAM" id="MobiDB-lite"/>
    </source>
</evidence>
<name>A0ABQ4WER9_9ASTR</name>
<protein>
    <submittedName>
        <fullName evidence="3">Uncharacterized protein</fullName>
    </submittedName>
</protein>
<accession>A0ABQ4WER9</accession>
<dbReference type="Pfam" id="PF14223">
    <property type="entry name" value="Retrotran_gag_2"/>
    <property type="match status" value="1"/>
</dbReference>
<feature type="compositionally biased region" description="Polar residues" evidence="2">
    <location>
        <begin position="500"/>
        <end position="515"/>
    </location>
</feature>
<proteinExistence type="predicted"/>
<feature type="coiled-coil region" evidence="1">
    <location>
        <begin position="331"/>
        <end position="428"/>
    </location>
</feature>
<evidence type="ECO:0000256" key="1">
    <source>
        <dbReference type="SAM" id="Coils"/>
    </source>
</evidence>
<sequence>MTEQDIPPPTITAMKILIIRKGEYNIWSIRMRQYICHTDHNLWDVIVNGDLEEEPAPTTRETFAPPAPKTAKQLTTRRNQKRVKSILLIAIPDLMLNLSGRQSNRGLMVILDKAYDRFQKLISQLEVHGAPISKEDINQKFLRSLPSSWNQIALIMRNKPDIDEIDIDDLYNNLRVYEDELKRSSGSNSASQNLAFLSSENTGSTNEVSTASGDFGVSTAGGINQVPSTPCAHDVAYSFLAQPTTSSQLENEDFQQMDGDDLEELDLRWQVAMLTGILLENVDLEEIKGEDLMVTMAGAMHQQLNLHHRHCSSSSSDSEVQKCSKQCLDSFKTLQKNYDTEREKHNKAKLEIRGYEIALESLESRILGHEKNELAWGEKYEFQNYELKCREIKINNLNLELEKVVKERDELKDKIAKWEESSKNLDEILNSQMSARDKTGLGYSTQLNELSSNHETDSENSFSVFDGRSRNFLTPKADISFAGFDEYAIRNKIIESQTTELNTKTSENAGKTNDANTEKPKSVSESVVSNPKINKDSVIIEDWNSDDEEEGYEMQTVRPETQTVKTRDDKSGQTSKKQGIGFKKVKACFVCKSTDHLIKDCNFHDKKSQEPKLKNVVNTGQREGKPVWDNTKRVNHQNFSKYPHLKGVEPVKMRLVMTKVTGTEVEAEKENGGVGALRNIDHIHSTWILAPNWPRSNVVVTVIQAAAKLGCLVLKCHFYYLGTRVGGSMTRVQAWQEIVEKVKSRLSKWKSKTLSIGGRLTLLKSVLGSIPVFHMSIFKFLQDASYLDVLIEVISLMAMIRASRVWSLLPSTSRGVGIVQKSLTAGMNWFVLSLVPWQIDGIGIWRVTGIFLVALLVDVSMRYAFRILEKKLDGRSVLCPIIIKFLPGNQDRALPTGSTFLLRGIDIHGFGRVPFVIMLCDGPFVL</sequence>
<comment type="caution">
    <text evidence="3">The sequence shown here is derived from an EMBL/GenBank/DDBJ whole genome shotgun (WGS) entry which is preliminary data.</text>
</comment>
<dbReference type="PANTHER" id="PTHR33116">
    <property type="entry name" value="REVERSE TRANSCRIPTASE ZINC-BINDING DOMAIN-CONTAINING PROTEIN-RELATED-RELATED"/>
    <property type="match status" value="1"/>
</dbReference>
<dbReference type="PANTHER" id="PTHR33116:SF79">
    <property type="entry name" value="REVERSE TRANSCRIPTASE DOMAIN, ZINC FINGER, CCHC-TYPE-RELATED"/>
    <property type="match status" value="1"/>
</dbReference>
<gene>
    <name evidence="3" type="ORF">Tco_0624661</name>
</gene>
<dbReference type="EMBL" id="BQNB010008575">
    <property type="protein sequence ID" value="GJS51299.1"/>
    <property type="molecule type" value="Genomic_DNA"/>
</dbReference>